<accession>A0ACB9BRP4</accession>
<organism evidence="1 2">
    <name type="scientific">Cichorium intybus</name>
    <name type="common">Chicory</name>
    <dbReference type="NCBI Taxonomy" id="13427"/>
    <lineage>
        <taxon>Eukaryota</taxon>
        <taxon>Viridiplantae</taxon>
        <taxon>Streptophyta</taxon>
        <taxon>Embryophyta</taxon>
        <taxon>Tracheophyta</taxon>
        <taxon>Spermatophyta</taxon>
        <taxon>Magnoliopsida</taxon>
        <taxon>eudicotyledons</taxon>
        <taxon>Gunneridae</taxon>
        <taxon>Pentapetalae</taxon>
        <taxon>asterids</taxon>
        <taxon>campanulids</taxon>
        <taxon>Asterales</taxon>
        <taxon>Asteraceae</taxon>
        <taxon>Cichorioideae</taxon>
        <taxon>Cichorieae</taxon>
        <taxon>Cichoriinae</taxon>
        <taxon>Cichorium</taxon>
    </lineage>
</organism>
<evidence type="ECO:0000313" key="1">
    <source>
        <dbReference type="EMBL" id="KAI3724645.1"/>
    </source>
</evidence>
<name>A0ACB9BRP4_CICIN</name>
<keyword evidence="2" id="KW-1185">Reference proteome</keyword>
<sequence>MEEVIVNDANVIQAEEEEESDGKKNEMTLPRLKDGYQLLYKDQSRGLQNIQTTKDIEYILKISSCIG</sequence>
<dbReference type="EMBL" id="CM042014">
    <property type="protein sequence ID" value="KAI3724645.1"/>
    <property type="molecule type" value="Genomic_DNA"/>
</dbReference>
<gene>
    <name evidence="1" type="ORF">L2E82_36428</name>
</gene>
<proteinExistence type="predicted"/>
<comment type="caution">
    <text evidence="1">The sequence shown here is derived from an EMBL/GenBank/DDBJ whole genome shotgun (WGS) entry which is preliminary data.</text>
</comment>
<protein>
    <submittedName>
        <fullName evidence="1">Uncharacterized protein</fullName>
    </submittedName>
</protein>
<reference evidence="2" key="1">
    <citation type="journal article" date="2022" name="Mol. Ecol. Resour.">
        <title>The genomes of chicory, endive, great burdock and yacon provide insights into Asteraceae palaeo-polyploidization history and plant inulin production.</title>
        <authorList>
            <person name="Fan W."/>
            <person name="Wang S."/>
            <person name="Wang H."/>
            <person name="Wang A."/>
            <person name="Jiang F."/>
            <person name="Liu H."/>
            <person name="Zhao H."/>
            <person name="Xu D."/>
            <person name="Zhang Y."/>
        </authorList>
    </citation>
    <scope>NUCLEOTIDE SEQUENCE [LARGE SCALE GENOMIC DNA]</scope>
    <source>
        <strain evidence="2">cv. Punajuju</strain>
    </source>
</reference>
<dbReference type="Proteomes" id="UP001055811">
    <property type="component" value="Linkage Group LG06"/>
</dbReference>
<evidence type="ECO:0000313" key="2">
    <source>
        <dbReference type="Proteomes" id="UP001055811"/>
    </source>
</evidence>
<reference evidence="1 2" key="2">
    <citation type="journal article" date="2022" name="Mol. Ecol. Resour.">
        <title>The genomes of chicory, endive, great burdock and yacon provide insights into Asteraceae paleo-polyploidization history and plant inulin production.</title>
        <authorList>
            <person name="Fan W."/>
            <person name="Wang S."/>
            <person name="Wang H."/>
            <person name="Wang A."/>
            <person name="Jiang F."/>
            <person name="Liu H."/>
            <person name="Zhao H."/>
            <person name="Xu D."/>
            <person name="Zhang Y."/>
        </authorList>
    </citation>
    <scope>NUCLEOTIDE SEQUENCE [LARGE SCALE GENOMIC DNA]</scope>
    <source>
        <strain evidence="2">cv. Punajuju</strain>
        <tissue evidence="1">Leaves</tissue>
    </source>
</reference>